<dbReference type="EMBL" id="MF782455">
    <property type="protein sequence ID" value="ATZ80849.1"/>
    <property type="molecule type" value="Genomic_DNA"/>
</dbReference>
<keyword evidence="2" id="KW-1185">Reference proteome</keyword>
<accession>A0A2H4UVF7</accession>
<reference evidence="1" key="1">
    <citation type="journal article" date="2017" name="Elife">
        <title>The kinetoplastid-infecting Bodo saltans virus (BsV), a window into the most abundant giant viruses in the sea.</title>
        <authorList>
            <person name="Deeg C.M."/>
            <person name="Chow C.-E.T."/>
            <person name="Suttle C.A."/>
        </authorList>
    </citation>
    <scope>NUCLEOTIDE SEQUENCE</scope>
    <source>
        <strain evidence="1">NG1</strain>
    </source>
</reference>
<gene>
    <name evidence="1" type="ORF">BMW23_0803</name>
</gene>
<evidence type="ECO:0000313" key="1">
    <source>
        <dbReference type="EMBL" id="ATZ80849.1"/>
    </source>
</evidence>
<organism evidence="1">
    <name type="scientific">Bodo saltans virus</name>
    <dbReference type="NCBI Taxonomy" id="2024608"/>
    <lineage>
        <taxon>Viruses</taxon>
        <taxon>Varidnaviria</taxon>
        <taxon>Bamfordvirae</taxon>
        <taxon>Nucleocytoviricota</taxon>
        <taxon>Megaviricetes</taxon>
        <taxon>Imitervirales</taxon>
        <taxon>Mimiviridae</taxon>
        <taxon>Klosneuvirinae</taxon>
        <taxon>Theiavirus</taxon>
        <taxon>Theiavirus salishense</taxon>
    </lineage>
</organism>
<proteinExistence type="predicted"/>
<name>A0A2H4UVF7_9VIRU</name>
<dbReference type="Proteomes" id="UP000240325">
    <property type="component" value="Segment"/>
</dbReference>
<evidence type="ECO:0000313" key="2">
    <source>
        <dbReference type="Proteomes" id="UP000240325"/>
    </source>
</evidence>
<sequence>MNYSENMNKNKINITNECCICYDIICISENNLDLMNLLNINFTQIYPICENCFNSDSYIDLIKLIEQYTNDYINFTKMKIFLFDEKFYVIDYEWKEYYKNNAKQINKSMRKNQIYDIQKKYKFEQLSNLCDAYIKFGNIHINDVIADLSKKQEKSQDNMNELVKFIKKNNFEYDSKLPSFQNYLKYGGDLKKTLEDAKLEKIFMYETDFFRYLKHNDIEVAKYLASIEFVNNGKNNEIVDKYIAKKLKINL</sequence>
<protein>
    <submittedName>
        <fullName evidence="1">Ankyrin repeat domain-containing protein</fullName>
    </submittedName>
</protein>